<feature type="region of interest" description="Disordered" evidence="1">
    <location>
        <begin position="1"/>
        <end position="31"/>
    </location>
</feature>
<organism evidence="3 4">
    <name type="scientific">Heligmosomoides polygyrus</name>
    <name type="common">Parasitic roundworm</name>
    <dbReference type="NCBI Taxonomy" id="6339"/>
    <lineage>
        <taxon>Eukaryota</taxon>
        <taxon>Metazoa</taxon>
        <taxon>Ecdysozoa</taxon>
        <taxon>Nematoda</taxon>
        <taxon>Chromadorea</taxon>
        <taxon>Rhabditida</taxon>
        <taxon>Rhabditina</taxon>
        <taxon>Rhabditomorpha</taxon>
        <taxon>Strongyloidea</taxon>
        <taxon>Heligmosomidae</taxon>
        <taxon>Heligmosomoides</taxon>
    </lineage>
</organism>
<reference evidence="2 3" key="1">
    <citation type="submission" date="2018-11" db="EMBL/GenBank/DDBJ databases">
        <authorList>
            <consortium name="Pathogen Informatics"/>
        </authorList>
    </citation>
    <scope>NUCLEOTIDE SEQUENCE [LARGE SCALE GENOMIC DNA]</scope>
</reference>
<feature type="compositionally biased region" description="Polar residues" evidence="1">
    <location>
        <begin position="8"/>
        <end position="17"/>
    </location>
</feature>
<dbReference type="WBParaSite" id="HPBE_0002222101-mRNA-1">
    <property type="protein sequence ID" value="HPBE_0002222101-mRNA-1"/>
    <property type="gene ID" value="HPBE_0002222101"/>
</dbReference>
<accession>A0A183GHZ4</accession>
<evidence type="ECO:0000313" key="2">
    <source>
        <dbReference type="EMBL" id="VDP31115.1"/>
    </source>
</evidence>
<evidence type="ECO:0000256" key="1">
    <source>
        <dbReference type="SAM" id="MobiDB-lite"/>
    </source>
</evidence>
<accession>A0A3P8DHU9</accession>
<proteinExistence type="predicted"/>
<name>A0A183GHZ4_HELPZ</name>
<dbReference type="EMBL" id="UZAH01033770">
    <property type="protein sequence ID" value="VDP31115.1"/>
    <property type="molecule type" value="Genomic_DNA"/>
</dbReference>
<reference evidence="4" key="2">
    <citation type="submission" date="2019-09" db="UniProtKB">
        <authorList>
            <consortium name="WormBaseParasite"/>
        </authorList>
    </citation>
    <scope>IDENTIFICATION</scope>
</reference>
<keyword evidence="3" id="KW-1185">Reference proteome</keyword>
<evidence type="ECO:0000313" key="3">
    <source>
        <dbReference type="Proteomes" id="UP000050761"/>
    </source>
</evidence>
<protein>
    <submittedName>
        <fullName evidence="2 4">Uncharacterized protein</fullName>
    </submittedName>
</protein>
<dbReference type="Proteomes" id="UP000050761">
    <property type="component" value="Unassembled WGS sequence"/>
</dbReference>
<evidence type="ECO:0000313" key="4">
    <source>
        <dbReference type="WBParaSite" id="HPBE_0002222101-mRNA-1"/>
    </source>
</evidence>
<gene>
    <name evidence="2" type="ORF">HPBE_LOCUS22220</name>
</gene>
<dbReference type="AlphaFoldDB" id="A0A183GHZ4"/>
<sequence length="82" mass="9367">MARFKRQPQVNIHSAIQNDGRARSRSPAPFTDSRAFAIAQGTQRNEDEGRVHYPLNLRGIESGCDVNTYSSKKYYNVDSRKH</sequence>